<organism evidence="6 7">
    <name type="scientific">Halomonas aquatica</name>
    <dbReference type="NCBI Taxonomy" id="3151123"/>
    <lineage>
        <taxon>Bacteria</taxon>
        <taxon>Pseudomonadati</taxon>
        <taxon>Pseudomonadota</taxon>
        <taxon>Gammaproteobacteria</taxon>
        <taxon>Oceanospirillales</taxon>
        <taxon>Halomonadaceae</taxon>
        <taxon>Halomonas</taxon>
    </lineage>
</organism>
<feature type="domain" description="Aldehyde dehydrogenase" evidence="5">
    <location>
        <begin position="68"/>
        <end position="511"/>
    </location>
</feature>
<evidence type="ECO:0000259" key="5">
    <source>
        <dbReference type="Pfam" id="PF00171"/>
    </source>
</evidence>
<accession>A0ABV1NAR1</accession>
<dbReference type="Pfam" id="PF00171">
    <property type="entry name" value="Aldedh"/>
    <property type="match status" value="1"/>
</dbReference>
<sequence>MQELVTQEGVVIVDQGVPSHRRYRLDGGYLAHDQFRHQDTSGKRGRRLTSHRHCAYIVRRPFRRFHHFIRETPMADARALQARLDHQRDAFAAEPSPSAATRRDRLERLATMTRRHRDEIVQAIRQDFGHRAEAETRMAEIAPLIQAVRHARRRLTRWMKPRKAAMPWRLAPARARIHRQPLGVVGIIAPANYPWHLALLPAVDALAAGNRVMIKPSENAPTTSALMVQLVERYFDPEELCVIEGDAQVGRAFAGLPFDHLLFTGHPRNGREVATAAAENLTPVTLELGGKTPAIVADDADLAHAARRIAFGKWLNAGQTCIAPDHVLIDAARLPAFIEALREAVASFYPHGTAGDDYSAVPGDASRTRLEGMLAEARDHGCRVIDLGKRVEFSRGMKLPPTLVIDPTANLAIMREEVFGPWLPVIGMRDFDAILARVAEGPSPPALYAFTDDPARRRHLMEQTRSGGVVFNDTLWHSAVPGLPFGGVGESGMGAYHGEAGFLRFSHQRSVFIQSRRSAVGLLNPPYRTWLLKLLGI</sequence>
<evidence type="ECO:0000313" key="6">
    <source>
        <dbReference type="EMBL" id="MEQ6916136.1"/>
    </source>
</evidence>
<name>A0ABV1NAR1_9GAMM</name>
<dbReference type="InterPro" id="IPR016161">
    <property type="entry name" value="Ald_DH/histidinol_DH"/>
</dbReference>
<keyword evidence="3" id="KW-0520">NAD</keyword>
<evidence type="ECO:0000256" key="3">
    <source>
        <dbReference type="ARBA" id="ARBA00023027"/>
    </source>
</evidence>
<dbReference type="InterPro" id="IPR015590">
    <property type="entry name" value="Aldehyde_DH_dom"/>
</dbReference>
<dbReference type="InterPro" id="IPR016162">
    <property type="entry name" value="Ald_DH_N"/>
</dbReference>
<keyword evidence="7" id="KW-1185">Reference proteome</keyword>
<gene>
    <name evidence="6" type="ORF">ABE960_01155</name>
</gene>
<comment type="similarity">
    <text evidence="1 4">Belongs to the aldehyde dehydrogenase family.</text>
</comment>
<dbReference type="EMBL" id="JBEGCJ010000001">
    <property type="protein sequence ID" value="MEQ6916136.1"/>
    <property type="molecule type" value="Genomic_DNA"/>
</dbReference>
<dbReference type="PIRSF" id="PIRSF036492">
    <property type="entry name" value="ALDH"/>
    <property type="match status" value="1"/>
</dbReference>
<dbReference type="GO" id="GO:0050269">
    <property type="term" value="F:coniferyl-aldehyde dehydrogenase [NAD(P)+] activity"/>
    <property type="evidence" value="ECO:0007669"/>
    <property type="project" value="UniProtKB-EC"/>
</dbReference>
<dbReference type="PANTHER" id="PTHR43570">
    <property type="entry name" value="ALDEHYDE DEHYDROGENASE"/>
    <property type="match status" value="1"/>
</dbReference>
<dbReference type="InterPro" id="IPR012394">
    <property type="entry name" value="Aldehyde_DH_NAD(P)"/>
</dbReference>
<evidence type="ECO:0000256" key="1">
    <source>
        <dbReference type="ARBA" id="ARBA00009986"/>
    </source>
</evidence>
<dbReference type="PANTHER" id="PTHR43570:SF20">
    <property type="entry name" value="ALDEHYDE DEHYDROGENASE ALDX-RELATED"/>
    <property type="match status" value="1"/>
</dbReference>
<protein>
    <recommendedName>
        <fullName evidence="4">Aldehyde dehydrogenase</fullName>
    </recommendedName>
</protein>
<reference evidence="6 7" key="1">
    <citation type="submission" date="2024-05" db="EMBL/GenBank/DDBJ databases">
        <title>Halomonas sp. SSM6 16S ribosomal RNA gene Genome sequencing and assembly.</title>
        <authorList>
            <person name="Yook S."/>
        </authorList>
    </citation>
    <scope>NUCLEOTIDE SEQUENCE [LARGE SCALE GENOMIC DNA]</scope>
    <source>
        <strain evidence="6 7">SSM6</strain>
    </source>
</reference>
<dbReference type="Proteomes" id="UP001442468">
    <property type="component" value="Unassembled WGS sequence"/>
</dbReference>
<dbReference type="Gene3D" id="3.40.309.10">
    <property type="entry name" value="Aldehyde Dehydrogenase, Chain A, domain 2"/>
    <property type="match status" value="1"/>
</dbReference>
<dbReference type="CDD" id="cd07133">
    <property type="entry name" value="ALDH_CALDH_CalB"/>
    <property type="match status" value="1"/>
</dbReference>
<comment type="caution">
    <text evidence="6">The sequence shown here is derived from an EMBL/GenBank/DDBJ whole genome shotgun (WGS) entry which is preliminary data.</text>
</comment>
<evidence type="ECO:0000313" key="7">
    <source>
        <dbReference type="Proteomes" id="UP001442468"/>
    </source>
</evidence>
<proteinExistence type="inferred from homology"/>
<evidence type="ECO:0000256" key="4">
    <source>
        <dbReference type="PIRNR" id="PIRNR036492"/>
    </source>
</evidence>
<dbReference type="RefSeq" id="WP_349760382.1">
    <property type="nucleotide sequence ID" value="NZ_JBEGCJ010000001.1"/>
</dbReference>
<dbReference type="Gene3D" id="3.40.605.10">
    <property type="entry name" value="Aldehyde Dehydrogenase, Chain A, domain 1"/>
    <property type="match status" value="1"/>
</dbReference>
<evidence type="ECO:0000256" key="2">
    <source>
        <dbReference type="ARBA" id="ARBA00023002"/>
    </source>
</evidence>
<dbReference type="InterPro" id="IPR016163">
    <property type="entry name" value="Ald_DH_C"/>
</dbReference>
<dbReference type="SUPFAM" id="SSF53720">
    <property type="entry name" value="ALDH-like"/>
    <property type="match status" value="1"/>
</dbReference>
<keyword evidence="2 4" id="KW-0560">Oxidoreductase</keyword>